<keyword evidence="9" id="KW-1185">Reference proteome</keyword>
<comment type="subcellular location">
    <subcellularLocation>
        <location evidence="1">Membrane</location>
        <topology evidence="1">Multi-pass membrane protein</topology>
    </subcellularLocation>
</comment>
<evidence type="ECO:0000256" key="7">
    <source>
        <dbReference type="SAM" id="Phobius"/>
    </source>
</evidence>
<reference evidence="8" key="1">
    <citation type="submission" date="2023-03" db="EMBL/GenBank/DDBJ databases">
        <title>Massive genome expansion in bonnet fungi (Mycena s.s.) driven by repeated elements and novel gene families across ecological guilds.</title>
        <authorList>
            <consortium name="Lawrence Berkeley National Laboratory"/>
            <person name="Harder C.B."/>
            <person name="Miyauchi S."/>
            <person name="Viragh M."/>
            <person name="Kuo A."/>
            <person name="Thoen E."/>
            <person name="Andreopoulos B."/>
            <person name="Lu D."/>
            <person name="Skrede I."/>
            <person name="Drula E."/>
            <person name="Henrissat B."/>
            <person name="Morin E."/>
            <person name="Kohler A."/>
            <person name="Barry K."/>
            <person name="LaButti K."/>
            <person name="Morin E."/>
            <person name="Salamov A."/>
            <person name="Lipzen A."/>
            <person name="Mereny Z."/>
            <person name="Hegedus B."/>
            <person name="Baldrian P."/>
            <person name="Stursova M."/>
            <person name="Weitz H."/>
            <person name="Taylor A."/>
            <person name="Grigoriev I.V."/>
            <person name="Nagy L.G."/>
            <person name="Martin F."/>
            <person name="Kauserud H."/>
        </authorList>
    </citation>
    <scope>NUCLEOTIDE SEQUENCE</scope>
    <source>
        <strain evidence="8">9284</strain>
    </source>
</reference>
<feature type="transmembrane region" description="Helical" evidence="7">
    <location>
        <begin position="252"/>
        <end position="271"/>
    </location>
</feature>
<protein>
    <submittedName>
        <fullName evidence="8">MFS general substrate transporter</fullName>
    </submittedName>
</protein>
<sequence>MDDDEQDSRPLLDNADPDATLGGKHARNQLEGRLLRKLDTRMSFLVLIYILNYIDRNNAAAARLHGFERDLGLEGSQFASVLSILYVGYLLMQIPSNSFLIYIGRPSLYLPLCMMTWGVLSMSTGLATNFVGVMYIRFFIGVTEAAFFPELSQRMTLLSCGALIASAILDVKWPGGYAPWRWLFFIEGGMTVIVAFAAIFILPDFPESKASWMSPAEQALARQRMLEDAGAEDLSQPGVLAGLVMAASDWKVWWLALSLTSIVLSLTHRLGSLRPALSFANSRHSDHTGERYWHIACPLLAGCAGFLIAMATLNTAARYLSLFLMASSYAGFITYLAWASGSIRPASKRAISLAGINMISSLGNVVGSYIFPASWGPDYRASYSICTFASVLGLLMSLYFRQHLRRMNSEAERREAELDEPKGYRYLL</sequence>
<feature type="transmembrane region" description="Helical" evidence="7">
    <location>
        <begin position="126"/>
        <end position="148"/>
    </location>
</feature>
<feature type="region of interest" description="Disordered" evidence="6">
    <location>
        <begin position="1"/>
        <end position="24"/>
    </location>
</feature>
<dbReference type="GO" id="GO:0022857">
    <property type="term" value="F:transmembrane transporter activity"/>
    <property type="evidence" value="ECO:0007669"/>
    <property type="project" value="TreeGrafter"/>
</dbReference>
<dbReference type="InterPro" id="IPR036259">
    <property type="entry name" value="MFS_trans_sf"/>
</dbReference>
<dbReference type="PANTHER" id="PTHR43791">
    <property type="entry name" value="PERMEASE-RELATED"/>
    <property type="match status" value="1"/>
</dbReference>
<evidence type="ECO:0000256" key="4">
    <source>
        <dbReference type="ARBA" id="ARBA00022989"/>
    </source>
</evidence>
<evidence type="ECO:0000313" key="9">
    <source>
        <dbReference type="Proteomes" id="UP001221142"/>
    </source>
</evidence>
<organism evidence="8 9">
    <name type="scientific">Roridomyces roridus</name>
    <dbReference type="NCBI Taxonomy" id="1738132"/>
    <lineage>
        <taxon>Eukaryota</taxon>
        <taxon>Fungi</taxon>
        <taxon>Dikarya</taxon>
        <taxon>Basidiomycota</taxon>
        <taxon>Agaricomycotina</taxon>
        <taxon>Agaricomycetes</taxon>
        <taxon>Agaricomycetidae</taxon>
        <taxon>Agaricales</taxon>
        <taxon>Marasmiineae</taxon>
        <taxon>Mycenaceae</taxon>
        <taxon>Roridomyces</taxon>
    </lineage>
</organism>
<keyword evidence="4 7" id="KW-1133">Transmembrane helix</keyword>
<name>A0AAD7C497_9AGAR</name>
<dbReference type="PANTHER" id="PTHR43791:SF6">
    <property type="entry name" value="TRANSPORTER, PUTATIVE (AFU_ORTHOLOGUE AFUA_1G16690)-RELATED"/>
    <property type="match status" value="1"/>
</dbReference>
<feature type="transmembrane region" description="Helical" evidence="7">
    <location>
        <begin position="381"/>
        <end position="400"/>
    </location>
</feature>
<feature type="transmembrane region" description="Helical" evidence="7">
    <location>
        <begin position="319"/>
        <end position="338"/>
    </location>
</feature>
<feature type="transmembrane region" description="Helical" evidence="7">
    <location>
        <begin position="182"/>
        <end position="202"/>
    </location>
</feature>
<keyword evidence="2" id="KW-0813">Transport</keyword>
<keyword evidence="5 7" id="KW-0472">Membrane</keyword>
<dbReference type="SUPFAM" id="SSF103473">
    <property type="entry name" value="MFS general substrate transporter"/>
    <property type="match status" value="1"/>
</dbReference>
<dbReference type="GO" id="GO:0016020">
    <property type="term" value="C:membrane"/>
    <property type="evidence" value="ECO:0007669"/>
    <property type="project" value="UniProtKB-SubCell"/>
</dbReference>
<gene>
    <name evidence="8" type="ORF">FB45DRAFT_903774</name>
</gene>
<evidence type="ECO:0000256" key="3">
    <source>
        <dbReference type="ARBA" id="ARBA00022692"/>
    </source>
</evidence>
<feature type="transmembrane region" description="Helical" evidence="7">
    <location>
        <begin position="292"/>
        <end position="313"/>
    </location>
</feature>
<evidence type="ECO:0000256" key="2">
    <source>
        <dbReference type="ARBA" id="ARBA00022448"/>
    </source>
</evidence>
<dbReference type="Gene3D" id="1.20.1250.20">
    <property type="entry name" value="MFS general substrate transporter like domains"/>
    <property type="match status" value="2"/>
</dbReference>
<accession>A0AAD7C497</accession>
<comment type="caution">
    <text evidence="8">The sequence shown here is derived from an EMBL/GenBank/DDBJ whole genome shotgun (WGS) entry which is preliminary data.</text>
</comment>
<feature type="transmembrane region" description="Helical" evidence="7">
    <location>
        <begin position="350"/>
        <end position="375"/>
    </location>
</feature>
<proteinExistence type="predicted"/>
<dbReference type="Proteomes" id="UP001221142">
    <property type="component" value="Unassembled WGS sequence"/>
</dbReference>
<dbReference type="EMBL" id="JARKIF010000005">
    <property type="protein sequence ID" value="KAJ7638772.1"/>
    <property type="molecule type" value="Genomic_DNA"/>
</dbReference>
<evidence type="ECO:0000256" key="5">
    <source>
        <dbReference type="ARBA" id="ARBA00023136"/>
    </source>
</evidence>
<keyword evidence="3 7" id="KW-0812">Transmembrane</keyword>
<evidence type="ECO:0000256" key="1">
    <source>
        <dbReference type="ARBA" id="ARBA00004141"/>
    </source>
</evidence>
<evidence type="ECO:0000313" key="8">
    <source>
        <dbReference type="EMBL" id="KAJ7638772.1"/>
    </source>
</evidence>
<dbReference type="AlphaFoldDB" id="A0AAD7C497"/>
<evidence type="ECO:0000256" key="6">
    <source>
        <dbReference type="SAM" id="MobiDB-lite"/>
    </source>
</evidence>